<evidence type="ECO:0000256" key="1">
    <source>
        <dbReference type="SAM" id="MobiDB-lite"/>
    </source>
</evidence>
<gene>
    <name evidence="2" type="ORF">M9Y10_007648</name>
</gene>
<sequence>MGESLSADQIYLAVWDWEKDDHQTANSFTFHHIRREGPRTSEDFGENAALKAKVKSQESELTILTEEKKNLEEKLSAKCSELKKSVSENERLREELEKLSKERDTLKKLSRGRKNPRNERKKENEISRSLMLLRLTHLRKTERMDVD</sequence>
<feature type="region of interest" description="Disordered" evidence="1">
    <location>
        <begin position="103"/>
        <end position="126"/>
    </location>
</feature>
<dbReference type="EMBL" id="JAPFFF010000013">
    <property type="protein sequence ID" value="KAK8871902.1"/>
    <property type="molecule type" value="Genomic_DNA"/>
</dbReference>
<accession>A0ABR2J1Y1</accession>
<feature type="compositionally biased region" description="Basic and acidic residues" evidence="1">
    <location>
        <begin position="116"/>
        <end position="126"/>
    </location>
</feature>
<evidence type="ECO:0000313" key="2">
    <source>
        <dbReference type="EMBL" id="KAK8871902.1"/>
    </source>
</evidence>
<keyword evidence="3" id="KW-1185">Reference proteome</keyword>
<dbReference type="Proteomes" id="UP001470230">
    <property type="component" value="Unassembled WGS sequence"/>
</dbReference>
<organism evidence="2 3">
    <name type="scientific">Tritrichomonas musculus</name>
    <dbReference type="NCBI Taxonomy" id="1915356"/>
    <lineage>
        <taxon>Eukaryota</taxon>
        <taxon>Metamonada</taxon>
        <taxon>Parabasalia</taxon>
        <taxon>Tritrichomonadida</taxon>
        <taxon>Tritrichomonadidae</taxon>
        <taxon>Tritrichomonas</taxon>
    </lineage>
</organism>
<evidence type="ECO:0000313" key="3">
    <source>
        <dbReference type="Proteomes" id="UP001470230"/>
    </source>
</evidence>
<proteinExistence type="predicted"/>
<name>A0ABR2J1Y1_9EUKA</name>
<protein>
    <submittedName>
        <fullName evidence="2">Uncharacterized protein</fullName>
    </submittedName>
</protein>
<reference evidence="2 3" key="1">
    <citation type="submission" date="2024-04" db="EMBL/GenBank/DDBJ databases">
        <title>Tritrichomonas musculus Genome.</title>
        <authorList>
            <person name="Alves-Ferreira E."/>
            <person name="Grigg M."/>
            <person name="Lorenzi H."/>
            <person name="Galac M."/>
        </authorList>
    </citation>
    <scope>NUCLEOTIDE SEQUENCE [LARGE SCALE GENOMIC DNA]</scope>
    <source>
        <strain evidence="2 3">EAF2021</strain>
    </source>
</reference>
<comment type="caution">
    <text evidence="2">The sequence shown here is derived from an EMBL/GenBank/DDBJ whole genome shotgun (WGS) entry which is preliminary data.</text>
</comment>